<evidence type="ECO:0000256" key="1">
    <source>
        <dbReference type="ARBA" id="ARBA00022679"/>
    </source>
</evidence>
<gene>
    <name evidence="4" type="ORF">FRZ44_23360</name>
</gene>
<dbReference type="InterPro" id="IPR000182">
    <property type="entry name" value="GNAT_dom"/>
</dbReference>
<dbReference type="SUPFAM" id="SSF55729">
    <property type="entry name" value="Acyl-CoA N-acyltransferases (Nat)"/>
    <property type="match status" value="2"/>
</dbReference>
<dbReference type="RefSeq" id="WP_191908544.1">
    <property type="nucleotide sequence ID" value="NZ_CP042906.1"/>
</dbReference>
<keyword evidence="1" id="KW-0808">Transferase</keyword>
<feature type="domain" description="N-acetyltransferase" evidence="3">
    <location>
        <begin position="1"/>
        <end position="147"/>
    </location>
</feature>
<dbReference type="EMBL" id="CP042906">
    <property type="protein sequence ID" value="QEX17040.1"/>
    <property type="molecule type" value="Genomic_DNA"/>
</dbReference>
<dbReference type="PANTHER" id="PTHR43877">
    <property type="entry name" value="AMINOALKYLPHOSPHONATE N-ACETYLTRANSFERASE-RELATED-RELATED"/>
    <property type="match status" value="1"/>
</dbReference>
<sequence>MHIRVYRDEDFGAVVALWKDCGLDHAPNDPALDIPILRASKHGELFLAFEGELLLGSIMIGHDGHRAWIYRLAVRPDRRHRKIGRALVNHAEGWAAMRGLRKIQLMIRETNPDVQAFYERLGYEVSPRTVMARWLGPEDREKAEKIEVVVNLLEMTQRPARQPMPTPEGKIAILRAEKMPVRFFRYLYAGVGDPWFWYYRRYLSDAEIAGIIHDPRIEIYVLYIDGCPAGYVEIDRRHEGEVTINHLGLMAEHIGKGLGPYLLIFAIDTAWQSNPTRVLIETCTLDHPSALPLYQKAGFHPIGQRTEFIDDPRLSGHVPSHLEPRLP</sequence>
<name>A0A5J6ML76_9PROT</name>
<accession>A0A5J6ML76</accession>
<evidence type="ECO:0000259" key="3">
    <source>
        <dbReference type="PROSITE" id="PS51186"/>
    </source>
</evidence>
<dbReference type="Proteomes" id="UP000326202">
    <property type="component" value="Chromosome"/>
</dbReference>
<dbReference type="PROSITE" id="PS51186">
    <property type="entry name" value="GNAT"/>
    <property type="match status" value="2"/>
</dbReference>
<organism evidence="4 5">
    <name type="scientific">Hypericibacter terrae</name>
    <dbReference type="NCBI Taxonomy" id="2602015"/>
    <lineage>
        <taxon>Bacteria</taxon>
        <taxon>Pseudomonadati</taxon>
        <taxon>Pseudomonadota</taxon>
        <taxon>Alphaproteobacteria</taxon>
        <taxon>Rhodospirillales</taxon>
        <taxon>Dongiaceae</taxon>
        <taxon>Hypericibacter</taxon>
    </lineage>
</organism>
<feature type="domain" description="N-acetyltransferase" evidence="3">
    <location>
        <begin position="171"/>
        <end position="327"/>
    </location>
</feature>
<keyword evidence="2" id="KW-0012">Acyltransferase</keyword>
<dbReference type="InterPro" id="IPR050832">
    <property type="entry name" value="Bact_Acetyltransf"/>
</dbReference>
<reference evidence="4 5" key="1">
    <citation type="submission" date="2019-08" db="EMBL/GenBank/DDBJ databases">
        <title>Hyperibacter terrae gen. nov., sp. nov. and Hyperibacter viscosus sp. nov., two new members in the family Rhodospirillaceae isolated from the rhizosphere of Hypericum perforatum.</title>
        <authorList>
            <person name="Noviana Z."/>
        </authorList>
    </citation>
    <scope>NUCLEOTIDE SEQUENCE [LARGE SCALE GENOMIC DNA]</scope>
    <source>
        <strain evidence="4 5">R5913</strain>
    </source>
</reference>
<dbReference type="CDD" id="cd04301">
    <property type="entry name" value="NAT_SF"/>
    <property type="match status" value="1"/>
</dbReference>
<evidence type="ECO:0000313" key="5">
    <source>
        <dbReference type="Proteomes" id="UP000326202"/>
    </source>
</evidence>
<dbReference type="NCBIfam" id="NF002959">
    <property type="entry name" value="PRK03624.1"/>
    <property type="match status" value="1"/>
</dbReference>
<protein>
    <recommendedName>
        <fullName evidence="3">N-acetyltransferase domain-containing protein</fullName>
    </recommendedName>
</protein>
<dbReference type="AlphaFoldDB" id="A0A5J6ML76"/>
<dbReference type="Pfam" id="PF00583">
    <property type="entry name" value="Acetyltransf_1"/>
    <property type="match status" value="2"/>
</dbReference>
<dbReference type="Gene3D" id="3.40.630.30">
    <property type="match status" value="2"/>
</dbReference>
<dbReference type="GO" id="GO:0016747">
    <property type="term" value="F:acyltransferase activity, transferring groups other than amino-acyl groups"/>
    <property type="evidence" value="ECO:0007669"/>
    <property type="project" value="InterPro"/>
</dbReference>
<evidence type="ECO:0000313" key="4">
    <source>
        <dbReference type="EMBL" id="QEX17040.1"/>
    </source>
</evidence>
<dbReference type="KEGG" id="htq:FRZ44_23360"/>
<keyword evidence="5" id="KW-1185">Reference proteome</keyword>
<dbReference type="InterPro" id="IPR016181">
    <property type="entry name" value="Acyl_CoA_acyltransferase"/>
</dbReference>
<evidence type="ECO:0000256" key="2">
    <source>
        <dbReference type="ARBA" id="ARBA00023315"/>
    </source>
</evidence>
<proteinExistence type="predicted"/>